<keyword evidence="3 8" id="KW-0812">Transmembrane</keyword>
<dbReference type="PANTHER" id="PTHR11662">
    <property type="entry name" value="SOLUTE CARRIER FAMILY 17"/>
    <property type="match status" value="1"/>
</dbReference>
<dbReference type="Pfam" id="PF07690">
    <property type="entry name" value="MFS_1"/>
    <property type="match status" value="1"/>
</dbReference>
<evidence type="ECO:0000256" key="5">
    <source>
        <dbReference type="ARBA" id="ARBA00022989"/>
    </source>
</evidence>
<evidence type="ECO:0000256" key="1">
    <source>
        <dbReference type="ARBA" id="ARBA00004141"/>
    </source>
</evidence>
<keyword evidence="2" id="KW-0813">Transport</keyword>
<name>A0A3Q0INY6_DIACI</name>
<dbReference type="InterPro" id="IPR050382">
    <property type="entry name" value="MFS_Na/Anion_cotransporter"/>
</dbReference>
<dbReference type="STRING" id="121845.A0A3Q0INY6"/>
<sequence>MRVFPLHTTRFLHHLTAHWIPPNERGKFVSAYLGSSIGAALTYPICGVINDILGWEYVYYITGAIVILWFIIWMCIVYDTPAQHPRISPQEKHYIETCLGQSVTKKKFPVPWRKILTSVPVHMNVIQQIGGVWSLFTLLTQAPTYFRFIHGWNNKMTGVLSGLPHLLRFLFSLGFGIFADRLLKRKTLSQTNVRKLASAFCTLVQGIFVLGLAFSGYNSAAAIFNLAMATMVHGAVTAGPLASLVELSPNFAGVLQGISGMLSSIPSFISPVLVGIYTNNNQTPEQWTKVFLITAALLFIPGVLNLFCGDSELQPWNDPSEYNLVKSNNNKKPKTKSKLKPNSINDDSS</sequence>
<dbReference type="InterPro" id="IPR036259">
    <property type="entry name" value="MFS_trans_sf"/>
</dbReference>
<protein>
    <submittedName>
        <fullName evidence="11">Vesicular glutamate transporter 1-like</fullName>
    </submittedName>
</protein>
<evidence type="ECO:0000256" key="6">
    <source>
        <dbReference type="ARBA" id="ARBA00023136"/>
    </source>
</evidence>
<proteinExistence type="predicted"/>
<feature type="region of interest" description="Disordered" evidence="7">
    <location>
        <begin position="321"/>
        <end position="349"/>
    </location>
</feature>
<feature type="transmembrane region" description="Helical" evidence="8">
    <location>
        <begin position="28"/>
        <end position="45"/>
    </location>
</feature>
<dbReference type="KEGG" id="dci:103507334"/>
<accession>A0A3Q0INY6</accession>
<dbReference type="PROSITE" id="PS50850">
    <property type="entry name" value="MFS"/>
    <property type="match status" value="1"/>
</dbReference>
<feature type="transmembrane region" description="Helical" evidence="8">
    <location>
        <begin position="57"/>
        <end position="78"/>
    </location>
</feature>
<feature type="transmembrane region" description="Helical" evidence="8">
    <location>
        <begin position="223"/>
        <end position="245"/>
    </location>
</feature>
<evidence type="ECO:0000256" key="2">
    <source>
        <dbReference type="ARBA" id="ARBA00022448"/>
    </source>
</evidence>
<feature type="transmembrane region" description="Helical" evidence="8">
    <location>
        <begin position="166"/>
        <end position="183"/>
    </location>
</feature>
<dbReference type="GO" id="GO:0016020">
    <property type="term" value="C:membrane"/>
    <property type="evidence" value="ECO:0007669"/>
    <property type="project" value="UniProtKB-SubCell"/>
</dbReference>
<evidence type="ECO:0000259" key="9">
    <source>
        <dbReference type="PROSITE" id="PS50850"/>
    </source>
</evidence>
<feature type="domain" description="Major facilitator superfamily (MFS) profile" evidence="9">
    <location>
        <begin position="1"/>
        <end position="313"/>
    </location>
</feature>
<dbReference type="Proteomes" id="UP000079169">
    <property type="component" value="Unplaced"/>
</dbReference>
<gene>
    <name evidence="11" type="primary">LOC103507334</name>
</gene>
<dbReference type="AlphaFoldDB" id="A0A3Q0INY6"/>
<feature type="compositionally biased region" description="Basic residues" evidence="7">
    <location>
        <begin position="329"/>
        <end position="339"/>
    </location>
</feature>
<evidence type="ECO:0000256" key="7">
    <source>
        <dbReference type="SAM" id="MobiDB-lite"/>
    </source>
</evidence>
<dbReference type="PaxDb" id="121845-A0A3Q0INY6"/>
<reference evidence="11" key="1">
    <citation type="submission" date="2025-08" db="UniProtKB">
        <authorList>
            <consortium name="RefSeq"/>
        </authorList>
    </citation>
    <scope>IDENTIFICATION</scope>
</reference>
<dbReference type="RefSeq" id="XP_026678016.1">
    <property type="nucleotide sequence ID" value="XM_026822215.1"/>
</dbReference>
<feature type="transmembrane region" description="Helical" evidence="8">
    <location>
        <begin position="290"/>
        <end position="308"/>
    </location>
</feature>
<evidence type="ECO:0000313" key="10">
    <source>
        <dbReference type="Proteomes" id="UP000079169"/>
    </source>
</evidence>
<dbReference type="GO" id="GO:0015293">
    <property type="term" value="F:symporter activity"/>
    <property type="evidence" value="ECO:0007669"/>
    <property type="project" value="UniProtKB-KW"/>
</dbReference>
<evidence type="ECO:0000313" key="11">
    <source>
        <dbReference type="RefSeq" id="XP_026678016.1"/>
    </source>
</evidence>
<dbReference type="PANTHER" id="PTHR11662:SF79">
    <property type="entry name" value="NA[+]-DEPENDENT INORGANIC PHOSPHATE COTRANSPORTER, ISOFORM A"/>
    <property type="match status" value="1"/>
</dbReference>
<dbReference type="InterPro" id="IPR020846">
    <property type="entry name" value="MFS_dom"/>
</dbReference>
<dbReference type="InterPro" id="IPR011701">
    <property type="entry name" value="MFS"/>
</dbReference>
<keyword evidence="5 8" id="KW-1133">Transmembrane helix</keyword>
<evidence type="ECO:0000256" key="3">
    <source>
        <dbReference type="ARBA" id="ARBA00022692"/>
    </source>
</evidence>
<keyword evidence="6 8" id="KW-0472">Membrane</keyword>
<dbReference type="GeneID" id="103507334"/>
<dbReference type="SUPFAM" id="SSF103473">
    <property type="entry name" value="MFS general substrate transporter"/>
    <property type="match status" value="1"/>
</dbReference>
<dbReference type="OMA" id="PICGVIN"/>
<dbReference type="GO" id="GO:0006820">
    <property type="term" value="P:monoatomic anion transport"/>
    <property type="evidence" value="ECO:0007669"/>
    <property type="project" value="TreeGrafter"/>
</dbReference>
<keyword evidence="4" id="KW-0769">Symport</keyword>
<evidence type="ECO:0000256" key="8">
    <source>
        <dbReference type="SAM" id="Phobius"/>
    </source>
</evidence>
<evidence type="ECO:0000256" key="4">
    <source>
        <dbReference type="ARBA" id="ARBA00022847"/>
    </source>
</evidence>
<dbReference type="Gene3D" id="1.20.1250.20">
    <property type="entry name" value="MFS general substrate transporter like domains"/>
    <property type="match status" value="2"/>
</dbReference>
<organism evidence="10 11">
    <name type="scientific">Diaphorina citri</name>
    <name type="common">Asian citrus psyllid</name>
    <dbReference type="NCBI Taxonomy" id="121845"/>
    <lineage>
        <taxon>Eukaryota</taxon>
        <taxon>Metazoa</taxon>
        <taxon>Ecdysozoa</taxon>
        <taxon>Arthropoda</taxon>
        <taxon>Hexapoda</taxon>
        <taxon>Insecta</taxon>
        <taxon>Pterygota</taxon>
        <taxon>Neoptera</taxon>
        <taxon>Paraneoptera</taxon>
        <taxon>Hemiptera</taxon>
        <taxon>Sternorrhyncha</taxon>
        <taxon>Psylloidea</taxon>
        <taxon>Psyllidae</taxon>
        <taxon>Diaphorininae</taxon>
        <taxon>Diaphorina</taxon>
    </lineage>
</organism>
<dbReference type="FunFam" id="1.20.1250.20:FF:000003">
    <property type="entry name" value="Solute carrier family 17 member 3"/>
    <property type="match status" value="1"/>
</dbReference>
<keyword evidence="10" id="KW-1185">Reference proteome</keyword>
<comment type="subcellular location">
    <subcellularLocation>
        <location evidence="1">Membrane</location>
        <topology evidence="1">Multi-pass membrane protein</topology>
    </subcellularLocation>
</comment>
<feature type="transmembrane region" description="Helical" evidence="8">
    <location>
        <begin position="257"/>
        <end position="278"/>
    </location>
</feature>
<feature type="transmembrane region" description="Helical" evidence="8">
    <location>
        <begin position="195"/>
        <end position="217"/>
    </location>
</feature>